<reference evidence="2 3" key="1">
    <citation type="submission" date="2015-08" db="EMBL/GenBank/DDBJ databases">
        <title>Next Generation Sequencing and Analysis of the Genome of Puccinia sorghi L Schw, the Causal Agent of Maize Common Rust.</title>
        <authorList>
            <person name="Rochi L."/>
            <person name="Burguener G."/>
            <person name="Darino M."/>
            <person name="Turjanski A."/>
            <person name="Kreff E."/>
            <person name="Dieguez M.J."/>
            <person name="Sacco F."/>
        </authorList>
    </citation>
    <scope>NUCLEOTIDE SEQUENCE [LARGE SCALE GENOMIC DNA]</scope>
    <source>
        <strain evidence="2 3">RO10H11247</strain>
    </source>
</reference>
<accession>A0A0L6UQ39</accession>
<gene>
    <name evidence="2" type="ORF">VP01_430g3</name>
</gene>
<dbReference type="AlphaFoldDB" id="A0A0L6UQ39"/>
<sequence length="98" mass="10574">MVGPPTSETQPPPSSLTTPGDQEQSATMENEKPLFRLAFASLILKKDRVSWNGANTASNVSAQDTSLPTEVKILAEMKTLTAKEKEQLEVEEGALTSK</sequence>
<protein>
    <submittedName>
        <fullName evidence="2">Uncharacterized protein</fullName>
    </submittedName>
</protein>
<name>A0A0L6UQ39_9BASI</name>
<feature type="region of interest" description="Disordered" evidence="1">
    <location>
        <begin position="1"/>
        <end position="30"/>
    </location>
</feature>
<dbReference type="EMBL" id="LAVV01009402">
    <property type="protein sequence ID" value="KNZ50654.1"/>
    <property type="molecule type" value="Genomic_DNA"/>
</dbReference>
<organism evidence="2 3">
    <name type="scientific">Puccinia sorghi</name>
    <dbReference type="NCBI Taxonomy" id="27349"/>
    <lineage>
        <taxon>Eukaryota</taxon>
        <taxon>Fungi</taxon>
        <taxon>Dikarya</taxon>
        <taxon>Basidiomycota</taxon>
        <taxon>Pucciniomycotina</taxon>
        <taxon>Pucciniomycetes</taxon>
        <taxon>Pucciniales</taxon>
        <taxon>Pucciniaceae</taxon>
        <taxon>Puccinia</taxon>
    </lineage>
</organism>
<comment type="caution">
    <text evidence="2">The sequence shown here is derived from an EMBL/GenBank/DDBJ whole genome shotgun (WGS) entry which is preliminary data.</text>
</comment>
<proteinExistence type="predicted"/>
<feature type="compositionally biased region" description="Low complexity" evidence="1">
    <location>
        <begin position="1"/>
        <end position="19"/>
    </location>
</feature>
<dbReference type="VEuPathDB" id="FungiDB:VP01_430g3"/>
<keyword evidence="3" id="KW-1185">Reference proteome</keyword>
<evidence type="ECO:0000313" key="2">
    <source>
        <dbReference type="EMBL" id="KNZ50654.1"/>
    </source>
</evidence>
<evidence type="ECO:0000313" key="3">
    <source>
        <dbReference type="Proteomes" id="UP000037035"/>
    </source>
</evidence>
<evidence type="ECO:0000256" key="1">
    <source>
        <dbReference type="SAM" id="MobiDB-lite"/>
    </source>
</evidence>
<dbReference type="Proteomes" id="UP000037035">
    <property type="component" value="Unassembled WGS sequence"/>
</dbReference>